<proteinExistence type="inferred from homology"/>
<reference evidence="8 9" key="1">
    <citation type="journal article" date="2014" name="Front. Genet.">
        <title>Genome and metabolic network of "Candidatus Phaeomarinobacter ectocarpi" Ec32, a new candidate genus of Alphaproteobacteria frequently associated with brown algae.</title>
        <authorList>
            <person name="Dittami S.M."/>
            <person name="Barbeyron T."/>
            <person name="Boyen C."/>
            <person name="Cambefort J."/>
            <person name="Collet G."/>
            <person name="Delage L."/>
            <person name="Gobet A."/>
            <person name="Groisillier A."/>
            <person name="Leblanc C."/>
            <person name="Michel G."/>
            <person name="Scornet D."/>
            <person name="Siegel A."/>
            <person name="Tapia J.E."/>
            <person name="Tonon T."/>
        </authorList>
    </citation>
    <scope>NUCLEOTIDE SEQUENCE [LARGE SCALE GENOMIC DNA]</scope>
    <source>
        <strain evidence="8 9">Ec32</strain>
    </source>
</reference>
<dbReference type="PIRSF" id="PIRSF015582">
    <property type="entry name" value="Cit_lyase_B"/>
    <property type="match status" value="1"/>
</dbReference>
<dbReference type="AlphaFoldDB" id="X5M7K7"/>
<dbReference type="OrthoDB" id="9800547at2"/>
<keyword evidence="9" id="KW-1185">Reference proteome</keyword>
<dbReference type="HOGENOM" id="CLU_044864_0_1_5"/>
<dbReference type="STRING" id="1458461.BN1012_Phect939"/>
<dbReference type="GO" id="GO:0000287">
    <property type="term" value="F:magnesium ion binding"/>
    <property type="evidence" value="ECO:0007669"/>
    <property type="project" value="TreeGrafter"/>
</dbReference>
<feature type="binding site" evidence="5">
    <location>
        <position position="141"/>
    </location>
    <ligand>
        <name>substrate</name>
    </ligand>
</feature>
<evidence type="ECO:0000256" key="4">
    <source>
        <dbReference type="ARBA" id="ARBA00022842"/>
    </source>
</evidence>
<dbReference type="InterPro" id="IPR011206">
    <property type="entry name" value="Citrate_lyase_beta/mcl1/mcl2"/>
</dbReference>
<organism evidence="8 9">
    <name type="scientific">Candidatus Phaeomarinibacter ectocarpi</name>
    <dbReference type="NCBI Taxonomy" id="1458461"/>
    <lineage>
        <taxon>Bacteria</taxon>
        <taxon>Pseudomonadati</taxon>
        <taxon>Pseudomonadota</taxon>
        <taxon>Alphaproteobacteria</taxon>
        <taxon>Hyphomicrobiales</taxon>
        <taxon>Parvibaculaceae</taxon>
        <taxon>Candidatus Phaeomarinibacter</taxon>
    </lineage>
</organism>
<dbReference type="PATRIC" id="fig|1458461.3.peg.939"/>
<comment type="cofactor">
    <cofactor evidence="1">
        <name>Mg(2+)</name>
        <dbReference type="ChEBI" id="CHEBI:18420"/>
    </cofactor>
</comment>
<feature type="binding site" evidence="6">
    <location>
        <position position="168"/>
    </location>
    <ligand>
        <name>Mg(2+)</name>
        <dbReference type="ChEBI" id="CHEBI:18420"/>
    </ligand>
</feature>
<dbReference type="GO" id="GO:0006107">
    <property type="term" value="P:oxaloacetate metabolic process"/>
    <property type="evidence" value="ECO:0007669"/>
    <property type="project" value="TreeGrafter"/>
</dbReference>
<dbReference type="KEGG" id="pect:BN1012_Phect939"/>
<keyword evidence="4 6" id="KW-0460">Magnesium</keyword>
<evidence type="ECO:0000256" key="5">
    <source>
        <dbReference type="PIRSR" id="PIRSR015582-1"/>
    </source>
</evidence>
<dbReference type="EC" id="4.1.3.24" evidence="8"/>
<evidence type="ECO:0000256" key="6">
    <source>
        <dbReference type="PIRSR" id="PIRSR015582-2"/>
    </source>
</evidence>
<dbReference type="Proteomes" id="UP000032160">
    <property type="component" value="Chromosome I"/>
</dbReference>
<dbReference type="PANTHER" id="PTHR32308:SF10">
    <property type="entry name" value="CITRATE LYASE SUBUNIT BETA"/>
    <property type="match status" value="1"/>
</dbReference>
<name>X5M7K7_9HYPH</name>
<dbReference type="PANTHER" id="PTHR32308">
    <property type="entry name" value="LYASE BETA SUBUNIT, PUTATIVE (AFU_ORTHOLOGUE AFUA_4G13030)-RELATED"/>
    <property type="match status" value="1"/>
</dbReference>
<dbReference type="Gene3D" id="3.20.20.60">
    <property type="entry name" value="Phosphoenolpyruvate-binding domains"/>
    <property type="match status" value="1"/>
</dbReference>
<protein>
    <submittedName>
        <fullName evidence="8">Malyl-CoA lyase</fullName>
        <ecNumber evidence="8">4.1.3.24</ecNumber>
    </submittedName>
</protein>
<feature type="binding site" evidence="5">
    <location>
        <position position="76"/>
    </location>
    <ligand>
        <name>substrate</name>
    </ligand>
</feature>
<dbReference type="GO" id="GO:0016829">
    <property type="term" value="F:lyase activity"/>
    <property type="evidence" value="ECO:0007669"/>
    <property type="project" value="UniProtKB-KW"/>
</dbReference>
<keyword evidence="3 6" id="KW-0479">Metal-binding</keyword>
<evidence type="ECO:0000259" key="7">
    <source>
        <dbReference type="Pfam" id="PF03328"/>
    </source>
</evidence>
<evidence type="ECO:0000256" key="3">
    <source>
        <dbReference type="ARBA" id="ARBA00022723"/>
    </source>
</evidence>
<evidence type="ECO:0000313" key="9">
    <source>
        <dbReference type="Proteomes" id="UP000032160"/>
    </source>
</evidence>
<feature type="binding site" evidence="6">
    <location>
        <position position="141"/>
    </location>
    <ligand>
        <name>Mg(2+)</name>
        <dbReference type="ChEBI" id="CHEBI:18420"/>
    </ligand>
</feature>
<sequence>MSFTSIQAAPSRLNRSQLFVPCSSPHFFAKAAQGPADVISLDLEDAVAPDDKVDARAKAVKALNEEDFGDKTLSLRINGLDTHYCYRDVVDIMEQGGERLDLIMIPKVGTASDIYAIDMLVTQIETATCRKKKLGLEVIIESAMGLANVNEIAAASPRLEALHFGAADFAASMGMRTTNIGGPNPDYGILLDPDENGQRDFHWQDLWHTPMMQMIAAARANGLRPVDGPFGDYSDPDGYRAQARRSAILGCEGKWAIHPSQVALGNELYTPPADDVKQAKRILKEMKASQKAGAGAVSLDGKLIDAASIKQANVIVDKAREIARREKAKKA</sequence>
<comment type="similarity">
    <text evidence="2">Belongs to the HpcH/HpaI aldolase family.</text>
</comment>
<dbReference type="SUPFAM" id="SSF51621">
    <property type="entry name" value="Phosphoenolpyruvate/pyruvate domain"/>
    <property type="match status" value="1"/>
</dbReference>
<gene>
    <name evidence="8" type="ORF">BN1012_Phect939</name>
</gene>
<accession>X5M7K7</accession>
<dbReference type="RefSeq" id="WP_043949896.1">
    <property type="nucleotide sequence ID" value="NZ_HG966617.1"/>
</dbReference>
<keyword evidence="8" id="KW-0456">Lyase</keyword>
<dbReference type="InterPro" id="IPR040442">
    <property type="entry name" value="Pyrv_kinase-like_dom_sf"/>
</dbReference>
<dbReference type="Pfam" id="PF03328">
    <property type="entry name" value="HpcH_HpaI"/>
    <property type="match status" value="1"/>
</dbReference>
<evidence type="ECO:0000256" key="2">
    <source>
        <dbReference type="ARBA" id="ARBA00005568"/>
    </source>
</evidence>
<evidence type="ECO:0000313" key="8">
    <source>
        <dbReference type="EMBL" id="CDO59153.1"/>
    </source>
</evidence>
<dbReference type="EMBL" id="HG966617">
    <property type="protein sequence ID" value="CDO59153.1"/>
    <property type="molecule type" value="Genomic_DNA"/>
</dbReference>
<evidence type="ECO:0000256" key="1">
    <source>
        <dbReference type="ARBA" id="ARBA00001946"/>
    </source>
</evidence>
<dbReference type="InterPro" id="IPR015813">
    <property type="entry name" value="Pyrv/PenolPyrv_kinase-like_dom"/>
</dbReference>
<dbReference type="InterPro" id="IPR005000">
    <property type="entry name" value="Aldolase/citrate-lyase_domain"/>
</dbReference>
<feature type="domain" description="HpcH/HpaI aldolase/citrate lyase" evidence="7">
    <location>
        <begin position="15"/>
        <end position="259"/>
    </location>
</feature>